<dbReference type="SUPFAM" id="SSF140931">
    <property type="entry name" value="Fic-like"/>
    <property type="match status" value="1"/>
</dbReference>
<dbReference type="PANTHER" id="PTHR13504:SF38">
    <property type="entry name" value="FIDO DOMAIN-CONTAINING PROTEIN"/>
    <property type="match status" value="1"/>
</dbReference>
<dbReference type="Pfam" id="PF02661">
    <property type="entry name" value="Fic"/>
    <property type="match status" value="1"/>
</dbReference>
<dbReference type="EMBL" id="SOZJ01000001">
    <property type="protein sequence ID" value="TGJ75080.1"/>
    <property type="molecule type" value="Genomic_DNA"/>
</dbReference>
<dbReference type="OrthoDB" id="439046at2759"/>
<reference evidence="1 2" key="1">
    <citation type="submission" date="2019-03" db="EMBL/GenBank/DDBJ databases">
        <title>Nematode-trapping fungi genome.</title>
        <authorList>
            <person name="Vidal-Diez De Ulzurrun G."/>
        </authorList>
    </citation>
    <scope>NUCLEOTIDE SEQUENCE [LARGE SCALE GENOMIC DNA]</scope>
    <source>
        <strain evidence="1 2">TWF154</strain>
    </source>
</reference>
<gene>
    <name evidence="1" type="ORF">EYR41_002027</name>
</gene>
<name>A0A7C8P3W7_ORBOL</name>
<dbReference type="AlphaFoldDB" id="A0A7C8P3W7"/>
<dbReference type="InterPro" id="IPR040198">
    <property type="entry name" value="Fido_containing"/>
</dbReference>
<dbReference type="Proteomes" id="UP000297595">
    <property type="component" value="Unassembled WGS sequence"/>
</dbReference>
<sequence length="368" mass="42033">MLLGLDHELNPRSRRALKPNFTRHPIERVRQHNKLARKYIIPSWYTLKPEDLWNINIPQLLKETSYILATHNDKKLQEAVEVQFAHFIYSSNMIEGDSLDITETIKIVRSLIAGSKVDLLPDLQSIHDNESLNRAIVLRRAVIQHVGAFIYLKEQIFECKSLSERDLRVCHGILTDNVPSSVSVKSYQGRHRTCGFTVGKLLKRRKGEEEAYCDPPEKVPENTRSWMTRYSTTLNDSDDPVAAASELKIEFLRICPFFDGNGLMSRLLFNFLLMNHYPHILVTFGEFRSERSKYRHSVRESIRSQAPGIFSFFALQNAAGSALQQLEGLGPATQLELSDMSRLKADLSLISGRNQEEGLPALRDLSLN</sequence>
<evidence type="ECO:0000313" key="1">
    <source>
        <dbReference type="EMBL" id="TGJ75080.1"/>
    </source>
</evidence>
<dbReference type="InterPro" id="IPR036597">
    <property type="entry name" value="Fido-like_dom_sf"/>
</dbReference>
<dbReference type="PROSITE" id="PS51459">
    <property type="entry name" value="FIDO"/>
    <property type="match status" value="1"/>
</dbReference>
<comment type="caution">
    <text evidence="1">The sequence shown here is derived from an EMBL/GenBank/DDBJ whole genome shotgun (WGS) entry which is preliminary data.</text>
</comment>
<dbReference type="InterPro" id="IPR003812">
    <property type="entry name" value="Fido"/>
</dbReference>
<accession>A0A7C8P3W7</accession>
<protein>
    <submittedName>
        <fullName evidence="1">Uncharacterized protein</fullName>
    </submittedName>
</protein>
<dbReference type="Gene3D" id="1.10.3290.10">
    <property type="entry name" value="Fido-like domain"/>
    <property type="match status" value="1"/>
</dbReference>
<dbReference type="PANTHER" id="PTHR13504">
    <property type="entry name" value="FIDO DOMAIN-CONTAINING PROTEIN DDB_G0283145"/>
    <property type="match status" value="1"/>
</dbReference>
<organism evidence="1 2">
    <name type="scientific">Orbilia oligospora</name>
    <name type="common">Nematode-trapping fungus</name>
    <name type="synonym">Arthrobotrys oligospora</name>
    <dbReference type="NCBI Taxonomy" id="2813651"/>
    <lineage>
        <taxon>Eukaryota</taxon>
        <taxon>Fungi</taxon>
        <taxon>Dikarya</taxon>
        <taxon>Ascomycota</taxon>
        <taxon>Pezizomycotina</taxon>
        <taxon>Orbiliomycetes</taxon>
        <taxon>Orbiliales</taxon>
        <taxon>Orbiliaceae</taxon>
        <taxon>Orbilia</taxon>
    </lineage>
</organism>
<proteinExistence type="predicted"/>
<evidence type="ECO:0000313" key="2">
    <source>
        <dbReference type="Proteomes" id="UP000297595"/>
    </source>
</evidence>